<dbReference type="Pfam" id="PF01078">
    <property type="entry name" value="Mg_chelatase"/>
    <property type="match status" value="1"/>
</dbReference>
<dbReference type="PANTHER" id="PTHR32039:SF7">
    <property type="entry name" value="COMPETENCE PROTEIN COMM"/>
    <property type="match status" value="1"/>
</dbReference>
<dbReference type="InterPro" id="IPR000523">
    <property type="entry name" value="Mg_chelatse_chII-like_cat_dom"/>
</dbReference>
<evidence type="ECO:0000259" key="2">
    <source>
        <dbReference type="SMART" id="SM00382"/>
    </source>
</evidence>
<sequence length="511" mass="57197">MATKIISASFNGIDGEVVYVEVDINKGLPSFSIVGLPDMSIKESKERVRSAVINSGYEFPLGRVVVNLAPADIKKIGTLLDLPIAIGILLESNQITLSDPNKYMLVGELSLNGEINTVNGCLPIILEGKNRGIDNYIIPQGNIEETSLIKNGNIYPFKSLKQVTEFLVYEDQLPIKYDEVVKFNDSHEMEYDFSDVYGNESAKRALEISAASNHNIILYGPAGSGKTMLAKRLSSILPDLSYEECLEVTKIYSVSGNLKNKNGVVDIRPFRNPHHTTPKHTLIGGGRELAVGEISLAHKGVLFLDELLEFDRRVLECLREPLEEKLIQISRLSGKITYPADFIFIGATNQCPCAKGVDKSGFSSCVCTDVEKNKYQKRLSKAIADRIDLYVSVVQIPFNELMSNSRRESSKDIKERVIKARDLQQRRYKDIGVSFNSQLNHSQIKKYIKLDGECLALIEKIYDKYRVSTRGLDKILKVSRTIADLNNDKDVRKSSIIEALGYRKFFDGQII</sequence>
<gene>
    <name evidence="3" type="ORF">bsdtw1_02039</name>
</gene>
<organism evidence="3 4">
    <name type="scientific">Clostridium fungisolvens</name>
    <dbReference type="NCBI Taxonomy" id="1604897"/>
    <lineage>
        <taxon>Bacteria</taxon>
        <taxon>Bacillati</taxon>
        <taxon>Bacillota</taxon>
        <taxon>Clostridia</taxon>
        <taxon>Eubacteriales</taxon>
        <taxon>Clostridiaceae</taxon>
        <taxon>Clostridium</taxon>
    </lineage>
</organism>
<dbReference type="InterPro" id="IPR025158">
    <property type="entry name" value="Mg_chelat-rel_C"/>
</dbReference>
<dbReference type="InterPro" id="IPR027417">
    <property type="entry name" value="P-loop_NTPase"/>
</dbReference>
<dbReference type="InterPro" id="IPR045006">
    <property type="entry name" value="CHLI-like"/>
</dbReference>
<feature type="domain" description="AAA+ ATPase" evidence="2">
    <location>
        <begin position="212"/>
        <end position="397"/>
    </location>
</feature>
<dbReference type="Pfam" id="PF13335">
    <property type="entry name" value="Mg_chelatase_C"/>
    <property type="match status" value="1"/>
</dbReference>
<dbReference type="InterPro" id="IPR014721">
    <property type="entry name" value="Ribsml_uS5_D2-typ_fold_subgr"/>
</dbReference>
<dbReference type="SUPFAM" id="SSF52540">
    <property type="entry name" value="P-loop containing nucleoside triphosphate hydrolases"/>
    <property type="match status" value="1"/>
</dbReference>
<evidence type="ECO:0000256" key="1">
    <source>
        <dbReference type="ARBA" id="ARBA00006354"/>
    </source>
</evidence>
<dbReference type="CDD" id="cd00009">
    <property type="entry name" value="AAA"/>
    <property type="match status" value="1"/>
</dbReference>
<comment type="similarity">
    <text evidence="1">Belongs to the Mg-chelatase subunits D/I family. ComM subfamily.</text>
</comment>
<dbReference type="PANTHER" id="PTHR32039">
    <property type="entry name" value="MAGNESIUM-CHELATASE SUBUNIT CHLI"/>
    <property type="match status" value="1"/>
</dbReference>
<dbReference type="GO" id="GO:0005524">
    <property type="term" value="F:ATP binding"/>
    <property type="evidence" value="ECO:0007669"/>
    <property type="project" value="InterPro"/>
</dbReference>
<dbReference type="InterPro" id="IPR003593">
    <property type="entry name" value="AAA+_ATPase"/>
</dbReference>
<evidence type="ECO:0000313" key="3">
    <source>
        <dbReference type="EMBL" id="GFP75946.1"/>
    </source>
</evidence>
<dbReference type="InterPro" id="IPR020568">
    <property type="entry name" value="Ribosomal_Su5_D2-typ_SF"/>
</dbReference>
<comment type="caution">
    <text evidence="3">The sequence shown here is derived from an EMBL/GenBank/DDBJ whole genome shotgun (WGS) entry which is preliminary data.</text>
</comment>
<dbReference type="Proteomes" id="UP000580568">
    <property type="component" value="Unassembled WGS sequence"/>
</dbReference>
<dbReference type="RefSeq" id="WP_183277414.1">
    <property type="nucleotide sequence ID" value="NZ_BLZR01000001.1"/>
</dbReference>
<name>A0A6V8SGU5_9CLOT</name>
<evidence type="ECO:0000313" key="4">
    <source>
        <dbReference type="Proteomes" id="UP000580568"/>
    </source>
</evidence>
<protein>
    <submittedName>
        <fullName evidence="3">Competence protein ComM</fullName>
    </submittedName>
</protein>
<dbReference type="InterPro" id="IPR004482">
    <property type="entry name" value="Mg_chelat-rel"/>
</dbReference>
<dbReference type="SMART" id="SM00382">
    <property type="entry name" value="AAA"/>
    <property type="match status" value="1"/>
</dbReference>
<dbReference type="NCBIfam" id="TIGR00368">
    <property type="entry name" value="YifB family Mg chelatase-like AAA ATPase"/>
    <property type="match status" value="1"/>
</dbReference>
<accession>A0A6V8SGU5</accession>
<keyword evidence="4" id="KW-1185">Reference proteome</keyword>
<dbReference type="Pfam" id="PF13541">
    <property type="entry name" value="ChlI"/>
    <property type="match status" value="1"/>
</dbReference>
<dbReference type="Gene3D" id="3.30.230.10">
    <property type="match status" value="1"/>
</dbReference>
<dbReference type="AlphaFoldDB" id="A0A6V8SGU5"/>
<reference evidence="3 4" key="1">
    <citation type="submission" date="2020-07" db="EMBL/GenBank/DDBJ databases">
        <title>A new beta-1,3-glucan-decomposing anaerobic bacterium isolated from anoxic soil subjected to biological soil disinfestation.</title>
        <authorList>
            <person name="Ueki A."/>
            <person name="Tonouchi A."/>
        </authorList>
    </citation>
    <scope>NUCLEOTIDE SEQUENCE [LARGE SCALE GENOMIC DNA]</scope>
    <source>
        <strain evidence="3 4">TW1</strain>
    </source>
</reference>
<dbReference type="SUPFAM" id="SSF54211">
    <property type="entry name" value="Ribosomal protein S5 domain 2-like"/>
    <property type="match status" value="1"/>
</dbReference>
<dbReference type="EMBL" id="BLZR01000001">
    <property type="protein sequence ID" value="GFP75946.1"/>
    <property type="molecule type" value="Genomic_DNA"/>
</dbReference>
<dbReference type="Gene3D" id="3.40.50.300">
    <property type="entry name" value="P-loop containing nucleotide triphosphate hydrolases"/>
    <property type="match status" value="1"/>
</dbReference>
<proteinExistence type="inferred from homology"/>